<comment type="caution">
    <text evidence="2">The sequence shown here is derived from an EMBL/GenBank/DDBJ whole genome shotgun (WGS) entry which is preliminary data.</text>
</comment>
<sequence length="427" mass="46418">MSDLNSQPNASTSETSNPTSQRGNASPTGNGEVNHGNGAREPSTPARSILLEMTDRNRMELGLEDFDSVTDPSDQTGQSTSPTAARNRTPNGTTGNPQEPQDNAEGDRRDHRAETSNIASYDQPTPTNLDNYLRNLSAGESRLLEEAIHSQNDGPSACMSEFWTYSRNGFDLFHTDSSEPPVAAVTENPALLGAPQTNHFNPQADNSSNSGIFNVTTFDNNTPATHRVTNGSVPNHNRQAGRNISDSTLREEERPTHLSDFLPQADRATQEQWPDAWTAALSGHASAVRRPETPLPTGDVENDARAQDNVDDVASVYVSDLQLGTTTNGMLAVLATFSQHPEDEASSASGEDTTVGSQANPTNPTRRRRLMPLANNNPNSTRVANGRVDNHDRRTLRHVGSLRRMTSEENRAFWREFSDSENDGGST</sequence>
<reference evidence="2" key="1">
    <citation type="journal article" date="2020" name="Mol. Plant Microbe Interact.">
        <title>Genome Sequence of the Biocontrol Agent Coniothyrium minitans strain Conio (IMI 134523).</title>
        <authorList>
            <person name="Patel D."/>
            <person name="Shittu T.A."/>
            <person name="Baroncelli R."/>
            <person name="Muthumeenakshi S."/>
            <person name="Osborne T.H."/>
            <person name="Janganan T.K."/>
            <person name="Sreenivasaprasad S."/>
        </authorList>
    </citation>
    <scope>NUCLEOTIDE SEQUENCE</scope>
    <source>
        <strain evidence="2">Conio</strain>
    </source>
</reference>
<gene>
    <name evidence="2" type="ORF">PMIN01_13382</name>
</gene>
<protein>
    <submittedName>
        <fullName evidence="2">Uncharacterized protein</fullName>
    </submittedName>
</protein>
<evidence type="ECO:0000313" key="3">
    <source>
        <dbReference type="Proteomes" id="UP000756921"/>
    </source>
</evidence>
<feature type="compositionally biased region" description="Polar residues" evidence="1">
    <location>
        <begin position="346"/>
        <end position="364"/>
    </location>
</feature>
<evidence type="ECO:0000313" key="2">
    <source>
        <dbReference type="EMBL" id="KAF9728554.1"/>
    </source>
</evidence>
<feature type="compositionally biased region" description="Polar residues" evidence="1">
    <location>
        <begin position="228"/>
        <end position="247"/>
    </location>
</feature>
<evidence type="ECO:0000256" key="1">
    <source>
        <dbReference type="SAM" id="MobiDB-lite"/>
    </source>
</evidence>
<feature type="compositionally biased region" description="Polar residues" evidence="1">
    <location>
        <begin position="115"/>
        <end position="130"/>
    </location>
</feature>
<feature type="compositionally biased region" description="Basic and acidic residues" evidence="1">
    <location>
        <begin position="248"/>
        <end position="257"/>
    </location>
</feature>
<proteinExistence type="predicted"/>
<feature type="compositionally biased region" description="Polar residues" evidence="1">
    <location>
        <begin position="374"/>
        <end position="383"/>
    </location>
</feature>
<accession>A0A9P6G6B5</accession>
<organism evidence="2 3">
    <name type="scientific">Paraphaeosphaeria minitans</name>
    <dbReference type="NCBI Taxonomy" id="565426"/>
    <lineage>
        <taxon>Eukaryota</taxon>
        <taxon>Fungi</taxon>
        <taxon>Dikarya</taxon>
        <taxon>Ascomycota</taxon>
        <taxon>Pezizomycotina</taxon>
        <taxon>Dothideomycetes</taxon>
        <taxon>Pleosporomycetidae</taxon>
        <taxon>Pleosporales</taxon>
        <taxon>Massarineae</taxon>
        <taxon>Didymosphaeriaceae</taxon>
        <taxon>Paraphaeosphaeria</taxon>
    </lineage>
</organism>
<feature type="compositionally biased region" description="Basic and acidic residues" evidence="1">
    <location>
        <begin position="105"/>
        <end position="114"/>
    </location>
</feature>
<feature type="compositionally biased region" description="Polar residues" evidence="1">
    <location>
        <begin position="1"/>
        <end position="31"/>
    </location>
</feature>
<feature type="region of interest" description="Disordered" evidence="1">
    <location>
        <begin position="342"/>
        <end position="390"/>
    </location>
</feature>
<dbReference type="Proteomes" id="UP000756921">
    <property type="component" value="Unassembled WGS sequence"/>
</dbReference>
<name>A0A9P6G6B5_9PLEO</name>
<feature type="region of interest" description="Disordered" evidence="1">
    <location>
        <begin position="228"/>
        <end position="257"/>
    </location>
</feature>
<feature type="region of interest" description="Disordered" evidence="1">
    <location>
        <begin position="284"/>
        <end position="304"/>
    </location>
</feature>
<dbReference type="EMBL" id="WJXW01000019">
    <property type="protein sequence ID" value="KAF9728554.1"/>
    <property type="molecule type" value="Genomic_DNA"/>
</dbReference>
<dbReference type="AlphaFoldDB" id="A0A9P6G6B5"/>
<dbReference type="OrthoDB" id="3801270at2759"/>
<feature type="compositionally biased region" description="Polar residues" evidence="1">
    <location>
        <begin position="70"/>
        <end position="101"/>
    </location>
</feature>
<keyword evidence="3" id="KW-1185">Reference proteome</keyword>
<feature type="region of interest" description="Disordered" evidence="1">
    <location>
        <begin position="1"/>
        <end position="130"/>
    </location>
</feature>